<dbReference type="Gene3D" id="3.60.21.70">
    <property type="entry name" value="PhoD-like phosphatase"/>
    <property type="match status" value="1"/>
</dbReference>
<dbReference type="InterPro" id="IPR032093">
    <property type="entry name" value="PhoD_N"/>
</dbReference>
<dbReference type="CDD" id="cd07389">
    <property type="entry name" value="MPP_PhoD"/>
    <property type="match status" value="1"/>
</dbReference>
<reference evidence="4" key="1">
    <citation type="submission" date="2020-02" db="EMBL/GenBank/DDBJ databases">
        <authorList>
            <person name="Meier V. D."/>
        </authorList>
    </citation>
    <scope>NUCLEOTIDE SEQUENCE</scope>
    <source>
        <strain evidence="4">AVDCRST_MAG76</strain>
    </source>
</reference>
<evidence type="ECO:0000259" key="3">
    <source>
        <dbReference type="Pfam" id="PF16655"/>
    </source>
</evidence>
<name>A0A6J4J096_9ACTN</name>
<organism evidence="4">
    <name type="scientific">uncultured Acidimicrobiales bacterium</name>
    <dbReference type="NCBI Taxonomy" id="310071"/>
    <lineage>
        <taxon>Bacteria</taxon>
        <taxon>Bacillati</taxon>
        <taxon>Actinomycetota</taxon>
        <taxon>Acidimicrobiia</taxon>
        <taxon>Acidimicrobiales</taxon>
        <taxon>environmental samples</taxon>
    </lineage>
</organism>
<evidence type="ECO:0008006" key="5">
    <source>
        <dbReference type="Google" id="ProtNLM"/>
    </source>
</evidence>
<dbReference type="EMBL" id="CADCSZ010000182">
    <property type="protein sequence ID" value="CAA9264787.1"/>
    <property type="molecule type" value="Genomic_DNA"/>
</dbReference>
<dbReference type="InterPro" id="IPR018946">
    <property type="entry name" value="PhoD-like_MPP"/>
</dbReference>
<dbReference type="Gene3D" id="2.60.40.380">
    <property type="entry name" value="Purple acid phosphatase-like, N-terminal"/>
    <property type="match status" value="1"/>
</dbReference>
<proteinExistence type="predicted"/>
<evidence type="ECO:0000313" key="4">
    <source>
        <dbReference type="EMBL" id="CAA9264787.1"/>
    </source>
</evidence>
<dbReference type="InterPro" id="IPR038607">
    <property type="entry name" value="PhoD-like_sf"/>
</dbReference>
<dbReference type="Pfam" id="PF09423">
    <property type="entry name" value="PhoD"/>
    <property type="match status" value="1"/>
</dbReference>
<keyword evidence="1" id="KW-0812">Transmembrane</keyword>
<accession>A0A6J4J096</accession>
<keyword evidence="1" id="KW-0472">Membrane</keyword>
<feature type="transmembrane region" description="Helical" evidence="1">
    <location>
        <begin position="481"/>
        <end position="498"/>
    </location>
</feature>
<feature type="domain" description="PhoD-like phosphatase metallophosphatase" evidence="2">
    <location>
        <begin position="102"/>
        <end position="444"/>
    </location>
</feature>
<keyword evidence="1" id="KW-1133">Transmembrane helix</keyword>
<feature type="domain" description="Phospholipase D N-terminal" evidence="3">
    <location>
        <begin position="7"/>
        <end position="90"/>
    </location>
</feature>
<gene>
    <name evidence="4" type="ORF">AVDCRST_MAG76-3050</name>
</gene>
<evidence type="ECO:0000259" key="2">
    <source>
        <dbReference type="Pfam" id="PF09423"/>
    </source>
</evidence>
<dbReference type="InterPro" id="IPR029052">
    <property type="entry name" value="Metallo-depent_PP-like"/>
</dbReference>
<evidence type="ECO:0000256" key="1">
    <source>
        <dbReference type="SAM" id="Phobius"/>
    </source>
</evidence>
<dbReference type="PANTHER" id="PTHR43606:SF2">
    <property type="entry name" value="ALKALINE PHOSPHATASE FAMILY PROTEIN (AFU_ORTHOLOGUE AFUA_5G03860)"/>
    <property type="match status" value="1"/>
</dbReference>
<protein>
    <recommendedName>
        <fullName evidence="5">Phosphodiesterase/alkaline phosphatase D</fullName>
    </recommendedName>
</protein>
<dbReference type="AlphaFoldDB" id="A0A6J4J096"/>
<dbReference type="PANTHER" id="PTHR43606">
    <property type="entry name" value="PHOSPHATASE, PUTATIVE (AFU_ORTHOLOGUE AFUA_6G08710)-RELATED"/>
    <property type="match status" value="1"/>
</dbReference>
<dbReference type="Pfam" id="PF16655">
    <property type="entry name" value="PhoD_N"/>
    <property type="match status" value="1"/>
</dbReference>
<sequence>MPSRFRHGVASFEPCHDGVLLWTLVEGGGPLRWAVASDEDFRRVVADGDVTADPASRTAAVDVHGLSPGTTYWYRFEAGDERSPVGRARTLPAAGAQRLRIAATCCARYAQEEFGVYGALAAADVDLVVHLGDYIYEDDKGDKRPTEPDRTLVSLDDYRARHSLHRRDPHLQALHAAHSVVSVWDDHDIADNAWRDGAKSHDPDEHGPWADRKAAAIQAHHEFLPKRLADPADPATPWRRLDAGDLVSVLVTETRAHRDEPVGADRDADVDDPARTILGPEQRDWLLEQACDPTPAWLVLVSGTVVSELEFPAPDAVDGAMPEKYAVKDGLARNSDQWDGYPVERTALAAAMARRGAPTLVLSGDIHSAWAVEGLRDSEGRATAVELVCPPAATTPAGRLLPPGVGFTLGAAMTKAIKGARWVDLDHYGFVVVDIEREGATATWWWVDPEDHTSAEPGQTWRIAGGERPRLVEIPKRRSRWRIAAAAVMATALVALVVRRLRDARPIRLPLVGDH</sequence>
<dbReference type="SUPFAM" id="SSF56300">
    <property type="entry name" value="Metallo-dependent phosphatases"/>
    <property type="match status" value="1"/>
</dbReference>
<dbReference type="InterPro" id="IPR052900">
    <property type="entry name" value="Phospholipid_Metab_Enz"/>
</dbReference>